<dbReference type="GO" id="GO:0008482">
    <property type="term" value="F:sulfite oxidase activity"/>
    <property type="evidence" value="ECO:0007669"/>
    <property type="project" value="TreeGrafter"/>
</dbReference>
<dbReference type="GO" id="GO:0006790">
    <property type="term" value="P:sulfur compound metabolic process"/>
    <property type="evidence" value="ECO:0007669"/>
    <property type="project" value="TreeGrafter"/>
</dbReference>
<feature type="transmembrane region" description="Helical" evidence="1">
    <location>
        <begin position="121"/>
        <end position="142"/>
    </location>
</feature>
<dbReference type="GO" id="GO:0020037">
    <property type="term" value="F:heme binding"/>
    <property type="evidence" value="ECO:0007669"/>
    <property type="project" value="TreeGrafter"/>
</dbReference>
<dbReference type="InterPro" id="IPR014756">
    <property type="entry name" value="Ig_E-set"/>
</dbReference>
<evidence type="ECO:0000313" key="3">
    <source>
        <dbReference type="EMBL" id="NMO03459.1"/>
    </source>
</evidence>
<name>A0A848KYL0_9ACTN</name>
<evidence type="ECO:0000256" key="1">
    <source>
        <dbReference type="SAM" id="Phobius"/>
    </source>
</evidence>
<sequence>MTTPAQRSRLWPAALAGVIAVGSGLAIGELVATMVSPDAAPFVAVGSAVVDRTPTLVREWVITTFGTSDKLALFVGMGVVIALLAAECGVAERRRPPAGVMIVVLFGVLGVGAALDRPTAVWTYAIPSAAAAVVALIVLRVLVGMLRGSSVSGEAEGVTRRFVLTAGGIIALAVVAGGVGRRMLADTTRTVADRLAVRLPAPRSASKPIPAGVEVADATSFVTSNSDFYRIDTALRLPSLTTADWELRIHGMVDRELRVRWTDLLSMDLIERYVTLTCVSNEVGGDLIGNARWLGVPMKTLLDRVGVHAGADMLLSTSSDGWTCGTPVSVVADGRDAMLAIGMNGVALPVEHGYPVRQVVPGLYGYVSATKWVVDWELTRFADATAYWTDRGWSAIGPIKLASRIDRPRSSASFAPGDVVVAGTAWSQHVGVREVQVRIDDGPWRTADVATEYSRDTWRQWHYTWAATPGKHTVTCRAIDADGRAQIETPSSPIPNGATGLDMRRFTVE</sequence>
<gene>
    <name evidence="3" type="ORF">HH308_19785</name>
</gene>
<dbReference type="Pfam" id="PF00174">
    <property type="entry name" value="Oxidored_molyb"/>
    <property type="match status" value="1"/>
</dbReference>
<organism evidence="3 4">
    <name type="scientific">Gordonia asplenii</name>
    <dbReference type="NCBI Taxonomy" id="2725283"/>
    <lineage>
        <taxon>Bacteria</taxon>
        <taxon>Bacillati</taxon>
        <taxon>Actinomycetota</taxon>
        <taxon>Actinomycetes</taxon>
        <taxon>Mycobacteriales</taxon>
        <taxon>Gordoniaceae</taxon>
        <taxon>Gordonia</taxon>
    </lineage>
</organism>
<keyword evidence="1" id="KW-0812">Transmembrane</keyword>
<feature type="transmembrane region" description="Helical" evidence="1">
    <location>
        <begin position="162"/>
        <end position="180"/>
    </location>
</feature>
<protein>
    <submittedName>
        <fullName evidence="3">Molybdopterin-dependent oxidoreductase</fullName>
    </submittedName>
</protein>
<dbReference type="SUPFAM" id="SSF81296">
    <property type="entry name" value="E set domains"/>
    <property type="match status" value="1"/>
</dbReference>
<proteinExistence type="predicted"/>
<dbReference type="PANTHER" id="PTHR19372">
    <property type="entry name" value="SULFITE REDUCTASE"/>
    <property type="match status" value="1"/>
</dbReference>
<accession>A0A848KYL0</accession>
<feature type="transmembrane region" description="Helical" evidence="1">
    <location>
        <begin position="71"/>
        <end position="91"/>
    </location>
</feature>
<evidence type="ECO:0000259" key="2">
    <source>
        <dbReference type="Pfam" id="PF00174"/>
    </source>
</evidence>
<dbReference type="SUPFAM" id="SSF56524">
    <property type="entry name" value="Oxidoreductase molybdopterin-binding domain"/>
    <property type="match status" value="1"/>
</dbReference>
<keyword evidence="1" id="KW-0472">Membrane</keyword>
<reference evidence="3 4" key="1">
    <citation type="submission" date="2020-04" db="EMBL/GenBank/DDBJ databases">
        <title>Gordonia sp. nov. TBRC 11910.</title>
        <authorList>
            <person name="Suriyachadkun C."/>
        </authorList>
    </citation>
    <scope>NUCLEOTIDE SEQUENCE [LARGE SCALE GENOMIC DNA]</scope>
    <source>
        <strain evidence="3 4">TBRC 11910</strain>
    </source>
</reference>
<dbReference type="Gene3D" id="3.90.420.10">
    <property type="entry name" value="Oxidoreductase, molybdopterin-binding domain"/>
    <property type="match status" value="1"/>
</dbReference>
<feature type="transmembrane region" description="Helical" evidence="1">
    <location>
        <begin position="98"/>
        <end position="115"/>
    </location>
</feature>
<dbReference type="RefSeq" id="WP_170195966.1">
    <property type="nucleotide sequence ID" value="NZ_JABBNB010000023.1"/>
</dbReference>
<dbReference type="EMBL" id="JABBNB010000023">
    <property type="protein sequence ID" value="NMO03459.1"/>
    <property type="molecule type" value="Genomic_DNA"/>
</dbReference>
<evidence type="ECO:0000313" key="4">
    <source>
        <dbReference type="Proteomes" id="UP000550729"/>
    </source>
</evidence>
<keyword evidence="1" id="KW-1133">Transmembrane helix</keyword>
<comment type="caution">
    <text evidence="3">The sequence shown here is derived from an EMBL/GenBank/DDBJ whole genome shotgun (WGS) entry which is preliminary data.</text>
</comment>
<dbReference type="InterPro" id="IPR036374">
    <property type="entry name" value="OxRdtase_Mopterin-bd_sf"/>
</dbReference>
<dbReference type="Gene3D" id="2.60.40.650">
    <property type="match status" value="1"/>
</dbReference>
<dbReference type="GO" id="GO:0043546">
    <property type="term" value="F:molybdopterin cofactor binding"/>
    <property type="evidence" value="ECO:0007669"/>
    <property type="project" value="TreeGrafter"/>
</dbReference>
<dbReference type="Proteomes" id="UP000550729">
    <property type="component" value="Unassembled WGS sequence"/>
</dbReference>
<feature type="domain" description="Oxidoreductase molybdopterin-binding" evidence="2">
    <location>
        <begin position="237"/>
        <end position="382"/>
    </location>
</feature>
<dbReference type="AlphaFoldDB" id="A0A848KYL0"/>
<dbReference type="PANTHER" id="PTHR19372:SF7">
    <property type="entry name" value="SULFITE OXIDASE, MITOCHONDRIAL"/>
    <property type="match status" value="1"/>
</dbReference>
<dbReference type="InterPro" id="IPR000572">
    <property type="entry name" value="OxRdtase_Mopterin-bd_dom"/>
</dbReference>
<keyword evidence="4" id="KW-1185">Reference proteome</keyword>